<accession>A0A1T5IC96</accession>
<name>A0A1T5IC96_9FIRM</name>
<evidence type="ECO:0008006" key="4">
    <source>
        <dbReference type="Google" id="ProtNLM"/>
    </source>
</evidence>
<keyword evidence="1" id="KW-0472">Membrane</keyword>
<dbReference type="OrthoDB" id="2083533at2"/>
<dbReference type="RefSeq" id="WP_079488671.1">
    <property type="nucleotide sequence ID" value="NZ_FUZT01000001.1"/>
</dbReference>
<keyword evidence="1" id="KW-0812">Transmembrane</keyword>
<feature type="transmembrane region" description="Helical" evidence="1">
    <location>
        <begin position="46"/>
        <end position="65"/>
    </location>
</feature>
<keyword evidence="1" id="KW-1133">Transmembrane helix</keyword>
<dbReference type="AlphaFoldDB" id="A0A1T5IC96"/>
<proteinExistence type="predicted"/>
<dbReference type="STRING" id="36842.SAMN02194393_00195"/>
<evidence type="ECO:0000313" key="3">
    <source>
        <dbReference type="Proteomes" id="UP000190285"/>
    </source>
</evidence>
<protein>
    <recommendedName>
        <fullName evidence="4">DUF3311 domain-containing protein</fullName>
    </recommendedName>
</protein>
<gene>
    <name evidence="2" type="ORF">SAMN02194393_00195</name>
</gene>
<dbReference type="Proteomes" id="UP000190285">
    <property type="component" value="Unassembled WGS sequence"/>
</dbReference>
<evidence type="ECO:0000256" key="1">
    <source>
        <dbReference type="SAM" id="Phobius"/>
    </source>
</evidence>
<keyword evidence="3" id="KW-1185">Reference proteome</keyword>
<sequence>MKISKGEKVIYSIFILCLIMLNPPVLNIANNYAKTKPLTFNFPTLWIWLQIWYLVAIITFLVGAIKIKNWKKDY</sequence>
<feature type="transmembrane region" description="Helical" evidence="1">
    <location>
        <begin position="9"/>
        <end position="26"/>
    </location>
</feature>
<dbReference type="EMBL" id="FUZT01000001">
    <property type="protein sequence ID" value="SKC36769.1"/>
    <property type="molecule type" value="Genomic_DNA"/>
</dbReference>
<reference evidence="2 3" key="1">
    <citation type="submission" date="2017-02" db="EMBL/GenBank/DDBJ databases">
        <authorList>
            <person name="Peterson S.W."/>
        </authorList>
    </citation>
    <scope>NUCLEOTIDE SEQUENCE [LARGE SCALE GENOMIC DNA]</scope>
    <source>
        <strain evidence="2 3">M1</strain>
    </source>
</reference>
<evidence type="ECO:0000313" key="2">
    <source>
        <dbReference type="EMBL" id="SKC36769.1"/>
    </source>
</evidence>
<organism evidence="2 3">
    <name type="scientific">Maledivibacter halophilus</name>
    <dbReference type="NCBI Taxonomy" id="36842"/>
    <lineage>
        <taxon>Bacteria</taxon>
        <taxon>Bacillati</taxon>
        <taxon>Bacillota</taxon>
        <taxon>Clostridia</taxon>
        <taxon>Peptostreptococcales</taxon>
        <taxon>Caminicellaceae</taxon>
        <taxon>Maledivibacter</taxon>
    </lineage>
</organism>